<evidence type="ECO:0000256" key="7">
    <source>
        <dbReference type="ARBA" id="ARBA00023040"/>
    </source>
</evidence>
<keyword evidence="9" id="KW-1015">Disulfide bond</keyword>
<feature type="transmembrane region" description="Helical" evidence="13">
    <location>
        <begin position="23"/>
        <end position="47"/>
    </location>
</feature>
<feature type="non-terminal residue" evidence="15">
    <location>
        <position position="285"/>
    </location>
</feature>
<dbReference type="PANTHER" id="PTHR24242:SF409">
    <property type="entry name" value="OLFACTORY RECEPTOR"/>
    <property type="match status" value="1"/>
</dbReference>
<evidence type="ECO:0000259" key="14">
    <source>
        <dbReference type="PROSITE" id="PS50262"/>
    </source>
</evidence>
<dbReference type="GO" id="GO:0005886">
    <property type="term" value="C:plasma membrane"/>
    <property type="evidence" value="ECO:0007669"/>
    <property type="project" value="UniProtKB-SubCell"/>
</dbReference>
<evidence type="ECO:0000256" key="2">
    <source>
        <dbReference type="ARBA" id="ARBA00022475"/>
    </source>
</evidence>
<dbReference type="AlphaFoldDB" id="A0A8T2IGW3"/>
<evidence type="ECO:0000256" key="9">
    <source>
        <dbReference type="ARBA" id="ARBA00023157"/>
    </source>
</evidence>
<evidence type="ECO:0000256" key="10">
    <source>
        <dbReference type="ARBA" id="ARBA00023170"/>
    </source>
</evidence>
<dbReference type="GO" id="GO:0004930">
    <property type="term" value="F:G protein-coupled receptor activity"/>
    <property type="evidence" value="ECO:0007669"/>
    <property type="project" value="UniProtKB-KW"/>
</dbReference>
<keyword evidence="2" id="KW-1003">Cell membrane</keyword>
<keyword evidence="3" id="KW-0716">Sensory transduction</keyword>
<organism evidence="15 16">
    <name type="scientific">Hymenochirus boettgeri</name>
    <name type="common">Congo dwarf clawed frog</name>
    <dbReference type="NCBI Taxonomy" id="247094"/>
    <lineage>
        <taxon>Eukaryota</taxon>
        <taxon>Metazoa</taxon>
        <taxon>Chordata</taxon>
        <taxon>Craniata</taxon>
        <taxon>Vertebrata</taxon>
        <taxon>Euteleostomi</taxon>
        <taxon>Amphibia</taxon>
        <taxon>Batrachia</taxon>
        <taxon>Anura</taxon>
        <taxon>Pipoidea</taxon>
        <taxon>Pipidae</taxon>
        <taxon>Pipinae</taxon>
        <taxon>Hymenochirus</taxon>
    </lineage>
</organism>
<gene>
    <name evidence="15" type="ORF">GDO86_019176</name>
</gene>
<feature type="transmembrane region" description="Helical" evidence="13">
    <location>
        <begin position="56"/>
        <end position="76"/>
    </location>
</feature>
<evidence type="ECO:0000256" key="8">
    <source>
        <dbReference type="ARBA" id="ARBA00023136"/>
    </source>
</evidence>
<keyword evidence="11" id="KW-0325">Glycoprotein</keyword>
<feature type="transmembrane region" description="Helical" evidence="13">
    <location>
        <begin position="218"/>
        <end position="237"/>
    </location>
</feature>
<evidence type="ECO:0000256" key="1">
    <source>
        <dbReference type="ARBA" id="ARBA00004651"/>
    </source>
</evidence>
<keyword evidence="8 13" id="KW-0472">Membrane</keyword>
<name>A0A8T2IGW3_9PIPI</name>
<dbReference type="InterPro" id="IPR000276">
    <property type="entry name" value="GPCR_Rhodpsn"/>
</dbReference>
<keyword evidence="4 13" id="KW-0812">Transmembrane</keyword>
<evidence type="ECO:0000313" key="15">
    <source>
        <dbReference type="EMBL" id="KAG8431252.1"/>
    </source>
</evidence>
<accession>A0A8T2IGW3</accession>
<feature type="domain" description="G-protein coupled receptors family 1 profile" evidence="14">
    <location>
        <begin position="38"/>
        <end position="266"/>
    </location>
</feature>
<dbReference type="PANTHER" id="PTHR24242">
    <property type="entry name" value="G-PROTEIN COUPLED RECEPTOR"/>
    <property type="match status" value="1"/>
</dbReference>
<feature type="transmembrane region" description="Helical" evidence="13">
    <location>
        <begin position="120"/>
        <end position="140"/>
    </location>
</feature>
<dbReference type="Gene3D" id="1.20.1070.10">
    <property type="entry name" value="Rhodopsin 7-helix transmembrane proteins"/>
    <property type="match status" value="1"/>
</dbReference>
<keyword evidence="7" id="KW-0297">G-protein coupled receptor</keyword>
<evidence type="ECO:0000256" key="3">
    <source>
        <dbReference type="ARBA" id="ARBA00022606"/>
    </source>
</evidence>
<dbReference type="SUPFAM" id="SSF81321">
    <property type="entry name" value="Family A G protein-coupled receptor-like"/>
    <property type="match status" value="1"/>
</dbReference>
<dbReference type="Proteomes" id="UP000812440">
    <property type="component" value="Unassembled WGS sequence"/>
</dbReference>
<evidence type="ECO:0000256" key="11">
    <source>
        <dbReference type="ARBA" id="ARBA00023180"/>
    </source>
</evidence>
<evidence type="ECO:0000313" key="16">
    <source>
        <dbReference type="Proteomes" id="UP000812440"/>
    </source>
</evidence>
<evidence type="ECO:0000256" key="6">
    <source>
        <dbReference type="ARBA" id="ARBA00022989"/>
    </source>
</evidence>
<feature type="transmembrane region" description="Helical" evidence="13">
    <location>
        <begin position="170"/>
        <end position="197"/>
    </location>
</feature>
<dbReference type="Pfam" id="PF13853">
    <property type="entry name" value="7tm_4"/>
    <property type="match status" value="2"/>
</dbReference>
<keyword evidence="5" id="KW-0552">Olfaction</keyword>
<dbReference type="PROSITE" id="PS50262">
    <property type="entry name" value="G_PROTEIN_RECEP_F1_2"/>
    <property type="match status" value="1"/>
</dbReference>
<dbReference type="EMBL" id="JAACNH010000279">
    <property type="protein sequence ID" value="KAG8431252.1"/>
    <property type="molecule type" value="Genomic_DNA"/>
</dbReference>
<keyword evidence="12" id="KW-0807">Transducer</keyword>
<dbReference type="OrthoDB" id="9632239at2759"/>
<dbReference type="GO" id="GO:0004984">
    <property type="term" value="F:olfactory receptor activity"/>
    <property type="evidence" value="ECO:0007669"/>
    <property type="project" value="InterPro"/>
</dbReference>
<dbReference type="InterPro" id="IPR050939">
    <property type="entry name" value="Olfactory_GPCR1"/>
</dbReference>
<keyword evidence="6 13" id="KW-1133">Transmembrane helix</keyword>
<feature type="transmembrane region" description="Helical" evidence="13">
    <location>
        <begin position="249"/>
        <end position="268"/>
    </location>
</feature>
<keyword evidence="10" id="KW-0675">Receptor</keyword>
<evidence type="ECO:0000256" key="5">
    <source>
        <dbReference type="ARBA" id="ARBA00022725"/>
    </source>
</evidence>
<dbReference type="PRINTS" id="PR00237">
    <property type="entry name" value="GPCRRHODOPSN"/>
</dbReference>
<evidence type="ECO:0000256" key="13">
    <source>
        <dbReference type="SAM" id="Phobius"/>
    </source>
</evidence>
<keyword evidence="16" id="KW-1185">Reference proteome</keyword>
<protein>
    <recommendedName>
        <fullName evidence="14">G-protein coupled receptors family 1 profile domain-containing protein</fullName>
    </recommendedName>
</protein>
<reference evidence="15" key="1">
    <citation type="thesis" date="2020" institute="ProQuest LLC" country="789 East Eisenhower Parkway, Ann Arbor, MI, USA">
        <title>Comparative Genomics and Chromosome Evolution.</title>
        <authorList>
            <person name="Mudd A.B."/>
        </authorList>
    </citation>
    <scope>NUCLEOTIDE SEQUENCE</scope>
    <source>
        <strain evidence="15">Female2</strain>
        <tissue evidence="15">Blood</tissue>
    </source>
</reference>
<dbReference type="InterPro" id="IPR000725">
    <property type="entry name" value="Olfact_rcpt"/>
</dbReference>
<evidence type="ECO:0000256" key="12">
    <source>
        <dbReference type="ARBA" id="ARBA00023224"/>
    </source>
</evidence>
<comment type="caution">
    <text evidence="15">The sequence shown here is derived from an EMBL/GenBank/DDBJ whole genome shotgun (WGS) entry which is preliminary data.</text>
</comment>
<proteinExistence type="predicted"/>
<dbReference type="InterPro" id="IPR017452">
    <property type="entry name" value="GPCR_Rhodpsn_7TM"/>
</dbReference>
<comment type="subcellular location">
    <subcellularLocation>
        <location evidence="1">Cell membrane</location>
        <topology evidence="1">Multi-pass membrane protein</topology>
    </subcellularLocation>
</comment>
<sequence>ANRTKTTDFVLIGIEGPQTVKLVLYYVLLILYIMTLCGNLVIIVLFLESQHLRSPLYFFLSNLALSDIFLSTSVVPNLLCTLLKGRQSMSIIGCVVQVFACGSSTAAECNLLTDNLCANLALWSWLVSLVYSVIVVIEILNLDFCGCNVINYIFCDISPLLEISCSNNSLFQLTIIVISIPGVLFVFVFIIVSYVNISIAIFHIPSNPGRQKAFSTCSSHLIVVCTYFGILTAKYTVLSKGVSLNMNKAISLLYTAVTPLLNPIIYSLRNKDIRMALTKWIKETI</sequence>
<evidence type="ECO:0000256" key="4">
    <source>
        <dbReference type="ARBA" id="ARBA00022692"/>
    </source>
</evidence>